<dbReference type="InterPro" id="IPR014284">
    <property type="entry name" value="RNA_pol_sigma-70_dom"/>
</dbReference>
<dbReference type="OrthoDB" id="2111981at2"/>
<dbReference type="Pfam" id="PF04542">
    <property type="entry name" value="Sigma70_r2"/>
    <property type="match status" value="1"/>
</dbReference>
<dbReference type="Pfam" id="PF04545">
    <property type="entry name" value="Sigma70_r4"/>
    <property type="match status" value="1"/>
</dbReference>
<reference evidence="6 7" key="1">
    <citation type="submission" date="2017-04" db="EMBL/GenBank/DDBJ databases">
        <authorList>
            <person name="Afonso C.L."/>
            <person name="Miller P.J."/>
            <person name="Scott M.A."/>
            <person name="Spackman E."/>
            <person name="Goraichik I."/>
            <person name="Dimitrov K.M."/>
            <person name="Suarez D.L."/>
            <person name="Swayne D.E."/>
        </authorList>
    </citation>
    <scope>NUCLEOTIDE SEQUENCE [LARGE SCALE GENOMIC DNA]</scope>
    <source>
        <strain evidence="6 7">DSM 5090</strain>
    </source>
</reference>
<dbReference type="InterPro" id="IPR013325">
    <property type="entry name" value="RNA_pol_sigma_r2"/>
</dbReference>
<dbReference type="InterPro" id="IPR036388">
    <property type="entry name" value="WH-like_DNA-bd_sf"/>
</dbReference>
<dbReference type="STRING" id="112901.SAMN04488500_102102"/>
<name>A0A1W1YQR8_9FIRM</name>
<evidence type="ECO:0000256" key="4">
    <source>
        <dbReference type="ARBA" id="ARBA00023163"/>
    </source>
</evidence>
<evidence type="ECO:0000313" key="7">
    <source>
        <dbReference type="Proteomes" id="UP000192738"/>
    </source>
</evidence>
<accession>A0A1W1YQR8</accession>
<dbReference type="InterPro" id="IPR007627">
    <property type="entry name" value="RNA_pol_sigma70_r2"/>
</dbReference>
<keyword evidence="2" id="KW-0731">Sigma factor</keyword>
<dbReference type="NCBIfam" id="TIGR02937">
    <property type="entry name" value="sigma70-ECF"/>
    <property type="match status" value="1"/>
</dbReference>
<keyword evidence="1" id="KW-0805">Transcription regulation</keyword>
<keyword evidence="3" id="KW-0238">DNA-binding</keyword>
<evidence type="ECO:0000256" key="3">
    <source>
        <dbReference type="ARBA" id="ARBA00023125"/>
    </source>
</evidence>
<evidence type="ECO:0000256" key="1">
    <source>
        <dbReference type="ARBA" id="ARBA00023015"/>
    </source>
</evidence>
<keyword evidence="4" id="KW-0804">Transcription</keyword>
<dbReference type="GO" id="GO:0016987">
    <property type="term" value="F:sigma factor activity"/>
    <property type="evidence" value="ECO:0007669"/>
    <property type="project" value="UniProtKB-KW"/>
</dbReference>
<evidence type="ECO:0000259" key="5">
    <source>
        <dbReference type="PROSITE" id="PS00715"/>
    </source>
</evidence>
<feature type="domain" description="RNA polymerase sigma-70" evidence="5">
    <location>
        <begin position="64"/>
        <end position="77"/>
    </location>
</feature>
<dbReference type="PRINTS" id="PR00046">
    <property type="entry name" value="SIGMA70FCT"/>
</dbReference>
<dbReference type="AlphaFoldDB" id="A0A1W1YQR8"/>
<proteinExistence type="predicted"/>
<dbReference type="EMBL" id="FWXI01000002">
    <property type="protein sequence ID" value="SMC38555.1"/>
    <property type="molecule type" value="Genomic_DNA"/>
</dbReference>
<dbReference type="Proteomes" id="UP000192738">
    <property type="component" value="Unassembled WGS sequence"/>
</dbReference>
<sequence>MVLGQYLAELKNVRILTPEEERALWQGYKDGGDLGCRRRLIESYQPLVFKTAMRWRLSEATMLDVIQEGTVGLIEAVENYDYTRGVAFSLFAVHRIRGRIINHLTREDESLVWIDSPMTADSSQSTIADLLIDAHAEVAAQAEHNYLVQQLRTAMERLPVKEQQVLSGVYLDDCEPKELAANMELSVSHIYRLQKQGIRRLRGMMSKLMGNWR</sequence>
<dbReference type="SUPFAM" id="SSF88946">
    <property type="entry name" value="Sigma2 domain of RNA polymerase sigma factors"/>
    <property type="match status" value="1"/>
</dbReference>
<keyword evidence="7" id="KW-1185">Reference proteome</keyword>
<dbReference type="InterPro" id="IPR013324">
    <property type="entry name" value="RNA_pol_sigma_r3/r4-like"/>
</dbReference>
<dbReference type="GO" id="GO:0006352">
    <property type="term" value="P:DNA-templated transcription initiation"/>
    <property type="evidence" value="ECO:0007669"/>
    <property type="project" value="InterPro"/>
</dbReference>
<dbReference type="SUPFAM" id="SSF88659">
    <property type="entry name" value="Sigma3 and sigma4 domains of RNA polymerase sigma factors"/>
    <property type="match status" value="1"/>
</dbReference>
<dbReference type="Gene3D" id="1.10.10.10">
    <property type="entry name" value="Winged helix-like DNA-binding domain superfamily/Winged helix DNA-binding domain"/>
    <property type="match status" value="1"/>
</dbReference>
<protein>
    <submittedName>
        <fullName evidence="6">RNA polymerase sporulation-specific sigma factor</fullName>
    </submittedName>
</protein>
<evidence type="ECO:0000256" key="2">
    <source>
        <dbReference type="ARBA" id="ARBA00023082"/>
    </source>
</evidence>
<dbReference type="InterPro" id="IPR000943">
    <property type="entry name" value="RNA_pol_sigma70"/>
</dbReference>
<dbReference type="InterPro" id="IPR007630">
    <property type="entry name" value="RNA_pol_sigma70_r4"/>
</dbReference>
<dbReference type="PANTHER" id="PTHR30385">
    <property type="entry name" value="SIGMA FACTOR F FLAGELLAR"/>
    <property type="match status" value="1"/>
</dbReference>
<gene>
    <name evidence="6" type="ORF">SAMN04488500_102102</name>
</gene>
<organism evidence="6 7">
    <name type="scientific">Sporomusa malonica</name>
    <dbReference type="NCBI Taxonomy" id="112901"/>
    <lineage>
        <taxon>Bacteria</taxon>
        <taxon>Bacillati</taxon>
        <taxon>Bacillota</taxon>
        <taxon>Negativicutes</taxon>
        <taxon>Selenomonadales</taxon>
        <taxon>Sporomusaceae</taxon>
        <taxon>Sporomusa</taxon>
    </lineage>
</organism>
<evidence type="ECO:0000313" key="6">
    <source>
        <dbReference type="EMBL" id="SMC38555.1"/>
    </source>
</evidence>
<dbReference type="Gene3D" id="1.20.120.1810">
    <property type="match status" value="1"/>
</dbReference>
<dbReference type="PROSITE" id="PS00715">
    <property type="entry name" value="SIGMA70_1"/>
    <property type="match status" value="1"/>
</dbReference>
<dbReference type="RefSeq" id="WP_084574015.1">
    <property type="nucleotide sequence ID" value="NZ_CP155572.1"/>
</dbReference>
<dbReference type="GO" id="GO:0003677">
    <property type="term" value="F:DNA binding"/>
    <property type="evidence" value="ECO:0007669"/>
    <property type="project" value="UniProtKB-KW"/>
</dbReference>